<name>A0A0D2MMS9_9CHLO</name>
<dbReference type="KEGG" id="mng:MNEG_3904"/>
<comment type="subcellular location">
    <subcellularLocation>
        <location evidence="1">Membrane</location>
        <topology evidence="1">Multi-pass membrane protein</topology>
    </subcellularLocation>
</comment>
<keyword evidence="8" id="KW-1185">Reference proteome</keyword>
<feature type="transmembrane region" description="Helical" evidence="6">
    <location>
        <begin position="96"/>
        <end position="121"/>
    </location>
</feature>
<dbReference type="AlphaFoldDB" id="A0A0D2MMS9"/>
<dbReference type="SUPFAM" id="SSF103481">
    <property type="entry name" value="Multidrug resistance efflux transporter EmrE"/>
    <property type="match status" value="1"/>
</dbReference>
<evidence type="ECO:0000256" key="1">
    <source>
        <dbReference type="ARBA" id="ARBA00004141"/>
    </source>
</evidence>
<evidence type="ECO:0000256" key="4">
    <source>
        <dbReference type="ARBA" id="ARBA00022989"/>
    </source>
</evidence>
<dbReference type="PANTHER" id="PTHR13146">
    <property type="match status" value="1"/>
</dbReference>
<feature type="transmembrane region" description="Helical" evidence="6">
    <location>
        <begin position="264"/>
        <end position="287"/>
    </location>
</feature>
<evidence type="ECO:0000256" key="3">
    <source>
        <dbReference type="ARBA" id="ARBA00022692"/>
    </source>
</evidence>
<sequence length="344" mass="36477">MRAKVALLAAGMLLTGTINTIATKYQDILVVGFASDGSPVNFRHPAVQSAFMFLGECLCLIPYFYLRWRRQKAKRQDPAYQPLPQEEKMARRVARIMAFAVPALCDACGTTLMNVGLFFTYASVYQMLRGTLVLFAGMFTVVILRRRLFSHHWLGMVLITAGAALVGASSIIYAQDDAVAGAHNGLSLREQAALLPHLPAHVWQVLRHGKHGGGGDGGSGGGAAAAATAAAPLFGDVLVVCAQAFTALQFILEEKFLVQYKVPALLAVGLEGCWGFALCALAMPVLTFVRGGDGLPIDDAAGAAREVLGNGALAAAILVSVFSIACFNFFDPGVCGADMRIRAV</sequence>
<dbReference type="InterPro" id="IPR037185">
    <property type="entry name" value="EmrE-like"/>
</dbReference>
<evidence type="ECO:0000256" key="6">
    <source>
        <dbReference type="SAM" id="Phobius"/>
    </source>
</evidence>
<keyword evidence="4 6" id="KW-1133">Transmembrane helix</keyword>
<organism evidence="7 8">
    <name type="scientific">Monoraphidium neglectum</name>
    <dbReference type="NCBI Taxonomy" id="145388"/>
    <lineage>
        <taxon>Eukaryota</taxon>
        <taxon>Viridiplantae</taxon>
        <taxon>Chlorophyta</taxon>
        <taxon>core chlorophytes</taxon>
        <taxon>Chlorophyceae</taxon>
        <taxon>CS clade</taxon>
        <taxon>Sphaeropleales</taxon>
        <taxon>Selenastraceae</taxon>
        <taxon>Monoraphidium</taxon>
    </lineage>
</organism>
<evidence type="ECO:0000256" key="5">
    <source>
        <dbReference type="ARBA" id="ARBA00023136"/>
    </source>
</evidence>
<dbReference type="Pfam" id="PF04142">
    <property type="entry name" value="Nuc_sug_transp"/>
    <property type="match status" value="1"/>
</dbReference>
<evidence type="ECO:0000256" key="2">
    <source>
        <dbReference type="ARBA" id="ARBA00006447"/>
    </source>
</evidence>
<feature type="transmembrane region" description="Helical" evidence="6">
    <location>
        <begin position="307"/>
        <end position="330"/>
    </location>
</feature>
<evidence type="ECO:0000313" key="7">
    <source>
        <dbReference type="EMBL" id="KIZ04060.1"/>
    </source>
</evidence>
<dbReference type="OrthoDB" id="408493at2759"/>
<dbReference type="PANTHER" id="PTHR13146:SF0">
    <property type="entry name" value="SOLUTE CARRIER FAMILY 35 MEMBER F6"/>
    <property type="match status" value="1"/>
</dbReference>
<dbReference type="RefSeq" id="XP_013903079.1">
    <property type="nucleotide sequence ID" value="XM_014047625.1"/>
</dbReference>
<feature type="transmembrane region" description="Helical" evidence="6">
    <location>
        <begin position="153"/>
        <end position="174"/>
    </location>
</feature>
<dbReference type="GO" id="GO:0015165">
    <property type="term" value="F:pyrimidine nucleotide-sugar transmembrane transporter activity"/>
    <property type="evidence" value="ECO:0007669"/>
    <property type="project" value="InterPro"/>
</dbReference>
<dbReference type="GeneID" id="25736782"/>
<proteinExistence type="inferred from homology"/>
<feature type="transmembrane region" description="Helical" evidence="6">
    <location>
        <begin position="46"/>
        <end position="66"/>
    </location>
</feature>
<gene>
    <name evidence="7" type="ORF">MNEG_3904</name>
</gene>
<reference evidence="7 8" key="1">
    <citation type="journal article" date="2013" name="BMC Genomics">
        <title>Reconstruction of the lipid metabolism for the microalga Monoraphidium neglectum from its genome sequence reveals characteristics suitable for biofuel production.</title>
        <authorList>
            <person name="Bogen C."/>
            <person name="Al-Dilaimi A."/>
            <person name="Albersmeier A."/>
            <person name="Wichmann J."/>
            <person name="Grundmann M."/>
            <person name="Rupp O."/>
            <person name="Lauersen K.J."/>
            <person name="Blifernez-Klassen O."/>
            <person name="Kalinowski J."/>
            <person name="Goesmann A."/>
            <person name="Mussgnug J.H."/>
            <person name="Kruse O."/>
        </authorList>
    </citation>
    <scope>NUCLEOTIDE SEQUENCE [LARGE SCALE GENOMIC DNA]</scope>
    <source>
        <strain evidence="7 8">SAG 48.87</strain>
    </source>
</reference>
<keyword evidence="3 6" id="KW-0812">Transmembrane</keyword>
<evidence type="ECO:0000313" key="8">
    <source>
        <dbReference type="Proteomes" id="UP000054498"/>
    </source>
</evidence>
<dbReference type="EMBL" id="KK100733">
    <property type="protein sequence ID" value="KIZ04060.1"/>
    <property type="molecule type" value="Genomic_DNA"/>
</dbReference>
<feature type="transmembrane region" description="Helical" evidence="6">
    <location>
        <begin position="229"/>
        <end position="252"/>
    </location>
</feature>
<keyword evidence="5 6" id="KW-0472">Membrane</keyword>
<dbReference type="Proteomes" id="UP000054498">
    <property type="component" value="Unassembled WGS sequence"/>
</dbReference>
<accession>A0A0D2MMS9</accession>
<comment type="similarity">
    <text evidence="2">Belongs to the nucleotide-sugar transporter family. CMP-Sialate:CMP antiporter (TC 2.A.7.12) subfamily.</text>
</comment>
<dbReference type="GO" id="GO:0000139">
    <property type="term" value="C:Golgi membrane"/>
    <property type="evidence" value="ECO:0007669"/>
    <property type="project" value="InterPro"/>
</dbReference>
<protein>
    <submittedName>
        <fullName evidence="7">Uncharacterized protein</fullName>
    </submittedName>
</protein>
<dbReference type="InterPro" id="IPR007271">
    <property type="entry name" value="Nuc_sug_transpt"/>
</dbReference>
<feature type="transmembrane region" description="Helical" evidence="6">
    <location>
        <begin position="127"/>
        <end position="144"/>
    </location>
</feature>